<dbReference type="EMBL" id="SRPR01000744">
    <property type="protein sequence ID" value="KAG5950786.1"/>
    <property type="molecule type" value="Genomic_DNA"/>
</dbReference>
<evidence type="ECO:0000313" key="2">
    <source>
        <dbReference type="EMBL" id="KAG5950786.1"/>
    </source>
</evidence>
<keyword evidence="3" id="KW-1185">Reference proteome</keyword>
<feature type="compositionally biased region" description="Low complexity" evidence="1">
    <location>
        <begin position="22"/>
        <end position="33"/>
    </location>
</feature>
<feature type="non-terminal residue" evidence="2">
    <location>
        <position position="84"/>
    </location>
</feature>
<dbReference type="Proteomes" id="UP000742024">
    <property type="component" value="Unassembled WGS sequence"/>
</dbReference>
<feature type="non-terminal residue" evidence="2">
    <location>
        <position position="1"/>
    </location>
</feature>
<name>A0ABQ7P127_9HYPO</name>
<sequence length="84" mass="8771">HGGWAVRRYPHAQQSGKFTGISSSSAPSSSPESLTFGAVGSAAGPLPGESQKTRKTAFPSSPKFLAPKTMWATGAWKIGRPREG</sequence>
<protein>
    <submittedName>
        <fullName evidence="2">Uncharacterized protein</fullName>
    </submittedName>
</protein>
<gene>
    <name evidence="2" type="ORF">E4U57_007387</name>
</gene>
<reference evidence="2 3" key="1">
    <citation type="journal article" date="2020" name="bioRxiv">
        <title>Whole genome comparisons of ergot fungi reveals the divergence and evolution of species within the genus Claviceps are the result of varying mechanisms driving genome evolution and host range expansion.</title>
        <authorList>
            <person name="Wyka S.A."/>
            <person name="Mondo S.J."/>
            <person name="Liu M."/>
            <person name="Dettman J."/>
            <person name="Nalam V."/>
            <person name="Broders K.D."/>
        </authorList>
    </citation>
    <scope>NUCLEOTIDE SEQUENCE [LARGE SCALE GENOMIC DNA]</scope>
    <source>
        <strain evidence="2 3">LM583</strain>
    </source>
</reference>
<feature type="compositionally biased region" description="Polar residues" evidence="1">
    <location>
        <begin position="12"/>
        <end position="21"/>
    </location>
</feature>
<organism evidence="2 3">
    <name type="scientific">Claviceps arundinis</name>
    <dbReference type="NCBI Taxonomy" id="1623583"/>
    <lineage>
        <taxon>Eukaryota</taxon>
        <taxon>Fungi</taxon>
        <taxon>Dikarya</taxon>
        <taxon>Ascomycota</taxon>
        <taxon>Pezizomycotina</taxon>
        <taxon>Sordariomycetes</taxon>
        <taxon>Hypocreomycetidae</taxon>
        <taxon>Hypocreales</taxon>
        <taxon>Clavicipitaceae</taxon>
        <taxon>Claviceps</taxon>
    </lineage>
</organism>
<feature type="region of interest" description="Disordered" evidence="1">
    <location>
        <begin position="1"/>
        <end position="64"/>
    </location>
</feature>
<accession>A0ABQ7P127</accession>
<proteinExistence type="predicted"/>
<comment type="caution">
    <text evidence="2">The sequence shown here is derived from an EMBL/GenBank/DDBJ whole genome shotgun (WGS) entry which is preliminary data.</text>
</comment>
<evidence type="ECO:0000313" key="3">
    <source>
        <dbReference type="Proteomes" id="UP000742024"/>
    </source>
</evidence>
<evidence type="ECO:0000256" key="1">
    <source>
        <dbReference type="SAM" id="MobiDB-lite"/>
    </source>
</evidence>